<dbReference type="GO" id="GO:0016075">
    <property type="term" value="P:rRNA catabolic process"/>
    <property type="evidence" value="ECO:0007669"/>
    <property type="project" value="EnsemblFungi"/>
</dbReference>
<dbReference type="VEuPathDB" id="FungiDB:GWK60_H10351"/>
<dbReference type="GO" id="GO:0034476">
    <property type="term" value="P:U5 snRNA 3'-end processing"/>
    <property type="evidence" value="ECO:0007669"/>
    <property type="project" value="TreeGrafter"/>
</dbReference>
<dbReference type="VEuPathDB" id="FungiDB:GVI51_H10263"/>
<dbReference type="InterPro" id="IPR020568">
    <property type="entry name" value="Ribosomal_Su5_D2-typ_SF"/>
</dbReference>
<evidence type="ECO:0000256" key="2">
    <source>
        <dbReference type="ARBA" id="ARBA00004604"/>
    </source>
</evidence>
<comment type="caution">
    <text evidence="7">The sequence shown here is derived from an EMBL/GenBank/DDBJ whole genome shotgun (WGS) entry which is preliminary data.</text>
</comment>
<dbReference type="PANTHER" id="PTHR11097">
    <property type="entry name" value="EXOSOME COMPLEX EXONUCLEASE RIBOSOMAL RNA PROCESSING PROTEIN"/>
    <property type="match status" value="1"/>
</dbReference>
<dbReference type="GO" id="GO:0000177">
    <property type="term" value="C:cytoplasmic exosome (RNase complex)"/>
    <property type="evidence" value="ECO:0007669"/>
    <property type="project" value="EnsemblFungi"/>
</dbReference>
<dbReference type="EMBL" id="LLZZ01000160">
    <property type="protein sequence ID" value="KTA97447.1"/>
    <property type="molecule type" value="Genomic_DNA"/>
</dbReference>
<dbReference type="SUPFAM" id="SSF54211">
    <property type="entry name" value="Ribosomal protein S5 domain 2-like"/>
    <property type="match status" value="1"/>
</dbReference>
<dbReference type="VEuPathDB" id="FungiDB:B1J91_H10362g"/>
<evidence type="ECO:0000313" key="9">
    <source>
        <dbReference type="Proteomes" id="UP000054886"/>
    </source>
</evidence>
<dbReference type="VEuPathDB" id="FungiDB:CAGL0H10384g"/>
<gene>
    <name evidence="8" type="ORF">AO440_002339</name>
    <name evidence="7" type="ORF">AO440_005431</name>
</gene>
<comment type="similarity">
    <text evidence="3">Belongs to the RNase PH family.</text>
</comment>
<dbReference type="GO" id="GO:0030674">
    <property type="term" value="F:protein-macromolecule adaptor activity"/>
    <property type="evidence" value="ECO:0007669"/>
    <property type="project" value="EnsemblFungi"/>
</dbReference>
<dbReference type="VEuPathDB" id="FungiDB:B1J91_H10384g"/>
<dbReference type="GO" id="GO:0006633">
    <property type="term" value="P:fatty acid biosynthetic process"/>
    <property type="evidence" value="ECO:0007669"/>
    <property type="project" value="EnsemblFungi"/>
</dbReference>
<dbReference type="Proteomes" id="UP000054886">
    <property type="component" value="Unassembled WGS sequence"/>
</dbReference>
<dbReference type="GO" id="GO:0071038">
    <property type="term" value="P:TRAMP-dependent tRNA surveillance pathway"/>
    <property type="evidence" value="ECO:0007669"/>
    <property type="project" value="EnsemblFungi"/>
</dbReference>
<dbReference type="GO" id="GO:0071035">
    <property type="term" value="P:nuclear polyadenylation-dependent rRNA catabolic process"/>
    <property type="evidence" value="ECO:0007669"/>
    <property type="project" value="TreeGrafter"/>
</dbReference>
<accession>A0A0W0DV60</accession>
<dbReference type="GO" id="GO:0008047">
    <property type="term" value="F:enzyme activator activity"/>
    <property type="evidence" value="ECO:0007669"/>
    <property type="project" value="EnsemblFungi"/>
</dbReference>
<name>A0A0W0DV60_CANGB</name>
<evidence type="ECO:0000313" key="8">
    <source>
        <dbReference type="EMBL" id="KTA97447.1"/>
    </source>
</evidence>
<comment type="subcellular location">
    <subcellularLocation>
        <location evidence="1">Cytoplasm</location>
    </subcellularLocation>
    <subcellularLocation>
        <location evidence="2">Nucleus</location>
        <location evidence="2">Nucleolus</location>
    </subcellularLocation>
</comment>
<evidence type="ECO:0000256" key="3">
    <source>
        <dbReference type="ARBA" id="ARBA00006678"/>
    </source>
</evidence>
<dbReference type="GO" id="GO:0005730">
    <property type="term" value="C:nucleolus"/>
    <property type="evidence" value="ECO:0007669"/>
    <property type="project" value="UniProtKB-SubCell"/>
</dbReference>
<dbReference type="AlphaFoldDB" id="A0A0W0DV60"/>
<dbReference type="GO" id="GO:0005835">
    <property type="term" value="C:fatty acid synthase complex"/>
    <property type="evidence" value="ECO:0007669"/>
    <property type="project" value="EnsemblFungi"/>
</dbReference>
<evidence type="ECO:0000256" key="5">
    <source>
        <dbReference type="ARBA" id="ARBA00022835"/>
    </source>
</evidence>
<protein>
    <recommendedName>
        <fullName evidence="6">Ribosomal RNA-processing protein 42</fullName>
    </recommendedName>
</protein>
<dbReference type="InterPro" id="IPR050590">
    <property type="entry name" value="Exosome_comp_Rrp42_subfam"/>
</dbReference>
<reference evidence="7 9" key="1">
    <citation type="submission" date="2015-10" db="EMBL/GenBank/DDBJ databases">
        <title>Draft genomes sequences of Candida glabrata isolates 1A, 1B, 2A, 2B, 3A and 3B.</title>
        <authorList>
            <person name="Haavelsrud O.E."/>
            <person name="Gaustad P."/>
        </authorList>
    </citation>
    <scope>NUCLEOTIDE SEQUENCE [LARGE SCALE GENOMIC DNA]</scope>
    <source>
        <strain evidence="7">910700640</strain>
    </source>
</reference>
<dbReference type="VEuPathDB" id="FungiDB:GWK60_H10329"/>
<dbReference type="GO" id="GO:0034473">
    <property type="term" value="P:U1 snRNA 3'-end processing"/>
    <property type="evidence" value="ECO:0007669"/>
    <property type="project" value="TreeGrafter"/>
</dbReference>
<keyword evidence="5" id="KW-0271">Exosome</keyword>
<dbReference type="Gene3D" id="3.30.230.70">
    <property type="entry name" value="GHMP Kinase, N-terminal domain"/>
    <property type="match status" value="1"/>
</dbReference>
<evidence type="ECO:0000256" key="6">
    <source>
        <dbReference type="ARBA" id="ARBA00042523"/>
    </source>
</evidence>
<organism evidence="7 9">
    <name type="scientific">Candida glabrata</name>
    <name type="common">Yeast</name>
    <name type="synonym">Torulopsis glabrata</name>
    <dbReference type="NCBI Taxonomy" id="5478"/>
    <lineage>
        <taxon>Eukaryota</taxon>
        <taxon>Fungi</taxon>
        <taxon>Dikarya</taxon>
        <taxon>Ascomycota</taxon>
        <taxon>Saccharomycotina</taxon>
        <taxon>Saccharomycetes</taxon>
        <taxon>Saccharomycetales</taxon>
        <taxon>Saccharomycetaceae</taxon>
        <taxon>Nakaseomyces</taxon>
    </lineage>
</organism>
<dbReference type="GO" id="GO:0035925">
    <property type="term" value="F:mRNA 3'-UTR AU-rich region binding"/>
    <property type="evidence" value="ECO:0007669"/>
    <property type="project" value="TreeGrafter"/>
</dbReference>
<dbReference type="PANTHER" id="PTHR11097:SF8">
    <property type="entry name" value="EXOSOME COMPLEX COMPONENT RRP42"/>
    <property type="match status" value="1"/>
</dbReference>
<dbReference type="VEuPathDB" id="FungiDB:CAGL0H10362g"/>
<keyword evidence="4" id="KW-0963">Cytoplasm</keyword>
<dbReference type="EMBL" id="LLZZ01000175">
    <property type="protein sequence ID" value="KTA96035.1"/>
    <property type="molecule type" value="Genomic_DNA"/>
</dbReference>
<evidence type="ECO:0000313" key="7">
    <source>
        <dbReference type="EMBL" id="KTA96035.1"/>
    </source>
</evidence>
<dbReference type="VEuPathDB" id="FungiDB:GVI51_H10285"/>
<dbReference type="GO" id="GO:0034475">
    <property type="term" value="P:U4 snRNA 3'-end processing"/>
    <property type="evidence" value="ECO:0007669"/>
    <property type="project" value="TreeGrafter"/>
</dbReference>
<dbReference type="GO" id="GO:0000467">
    <property type="term" value="P:exonucleolytic trimming to generate mature 3'-end of 5.8S rRNA from tricistronic rRNA transcript (SSU-rRNA, 5.8S rRNA, LSU-rRNA)"/>
    <property type="evidence" value="ECO:0007669"/>
    <property type="project" value="EnsemblFungi"/>
</dbReference>
<sequence>MTSASGMKRPVDVANFKIAIRDMGDDELGRVKQEVENSIRHLTRSNERLHRYIKKLQGHAVELEDGEEMDENLGSDDIELFQESIRENELVLDNSRERLEALHDELAYRKAQHPDGKSNPEGSLAERKLSAIDMDNTNVDVAAPNSIYFVVLSLDMVLSVTEKAFLADSLKADPVIRPDGREAYQNRPIELFVNFLPSSNGSSRIIASDGSECIVSVKSKVVDHTLEDELIEVDVDIVGYRDDSLLVESTSSFLKKALRLGETVERKSLQLTTKYSFKLYIDILVISCNSNPTSLISFGMYTALKSTYLPKLISSYDDLQVEELPTFHDYDLVKLEIDPPVVFLLAIVGDNIILDPAANECEVANNGLLLTWSNGKIVSPVRTIALNDTHLEGFDQNIIKLAYEMVTQYAPEIVRALDQ</sequence>
<evidence type="ECO:0000256" key="4">
    <source>
        <dbReference type="ARBA" id="ARBA00022490"/>
    </source>
</evidence>
<proteinExistence type="inferred from homology"/>
<dbReference type="GO" id="GO:0000176">
    <property type="term" value="C:nuclear exosome (RNase complex)"/>
    <property type="evidence" value="ECO:0007669"/>
    <property type="project" value="EnsemblFungi"/>
</dbReference>
<dbReference type="GO" id="GO:0070682">
    <property type="term" value="P:proteasome regulatory particle assembly"/>
    <property type="evidence" value="ECO:0007669"/>
    <property type="project" value="EnsemblFungi"/>
</dbReference>
<dbReference type="InterPro" id="IPR027408">
    <property type="entry name" value="PNPase/RNase_PH_dom_sf"/>
</dbReference>
<evidence type="ECO:0000256" key="1">
    <source>
        <dbReference type="ARBA" id="ARBA00004496"/>
    </source>
</evidence>
<dbReference type="GO" id="GO:0071028">
    <property type="term" value="P:nuclear mRNA surveillance"/>
    <property type="evidence" value="ECO:0007669"/>
    <property type="project" value="TreeGrafter"/>
</dbReference>